<dbReference type="InterPro" id="IPR035965">
    <property type="entry name" value="PAS-like_dom_sf"/>
</dbReference>
<evidence type="ECO:0000259" key="9">
    <source>
        <dbReference type="PROSITE" id="PS50109"/>
    </source>
</evidence>
<dbReference type="Pfam" id="PF00512">
    <property type="entry name" value="HisKA"/>
    <property type="match status" value="1"/>
</dbReference>
<feature type="transmembrane region" description="Helical" evidence="8">
    <location>
        <begin position="20"/>
        <end position="40"/>
    </location>
</feature>
<dbReference type="RefSeq" id="WP_121671635.1">
    <property type="nucleotide sequence ID" value="NZ_BMXM01000002.1"/>
</dbReference>
<keyword evidence="5" id="KW-0808">Transferase</keyword>
<dbReference type="Gene3D" id="3.30.565.10">
    <property type="entry name" value="Histidine kinase-like ATPase, C-terminal domain"/>
    <property type="match status" value="1"/>
</dbReference>
<name>A0A3L7A1N1_9MICO</name>
<evidence type="ECO:0000256" key="6">
    <source>
        <dbReference type="ARBA" id="ARBA00022777"/>
    </source>
</evidence>
<evidence type="ECO:0000256" key="1">
    <source>
        <dbReference type="ARBA" id="ARBA00000085"/>
    </source>
</evidence>
<comment type="caution">
    <text evidence="10">The sequence shown here is derived from an EMBL/GenBank/DDBJ whole genome shotgun (WGS) entry which is preliminary data.</text>
</comment>
<dbReference type="Gene3D" id="1.10.287.130">
    <property type="match status" value="1"/>
</dbReference>
<evidence type="ECO:0000256" key="8">
    <source>
        <dbReference type="SAM" id="Phobius"/>
    </source>
</evidence>
<keyword evidence="4" id="KW-0597">Phosphoprotein</keyword>
<feature type="transmembrane region" description="Helical" evidence="8">
    <location>
        <begin position="47"/>
        <end position="67"/>
    </location>
</feature>
<dbReference type="SMART" id="SM00387">
    <property type="entry name" value="HATPase_c"/>
    <property type="match status" value="1"/>
</dbReference>
<evidence type="ECO:0000313" key="11">
    <source>
        <dbReference type="Proteomes" id="UP000270299"/>
    </source>
</evidence>
<dbReference type="InterPro" id="IPR005467">
    <property type="entry name" value="His_kinase_dom"/>
</dbReference>
<gene>
    <name evidence="10" type="ORF">D9V29_01940</name>
</gene>
<dbReference type="AlphaFoldDB" id="A0A3L7A1N1"/>
<dbReference type="CDD" id="cd00082">
    <property type="entry name" value="HisKA"/>
    <property type="match status" value="1"/>
</dbReference>
<comment type="subcellular location">
    <subcellularLocation>
        <location evidence="2">Cell membrane</location>
    </subcellularLocation>
</comment>
<evidence type="ECO:0000256" key="7">
    <source>
        <dbReference type="ARBA" id="ARBA00023012"/>
    </source>
</evidence>
<feature type="transmembrane region" description="Helical" evidence="8">
    <location>
        <begin position="101"/>
        <end position="128"/>
    </location>
</feature>
<evidence type="ECO:0000313" key="10">
    <source>
        <dbReference type="EMBL" id="RLP73471.1"/>
    </source>
</evidence>
<dbReference type="EMBL" id="RCUV01000002">
    <property type="protein sequence ID" value="RLP73471.1"/>
    <property type="molecule type" value="Genomic_DNA"/>
</dbReference>
<feature type="transmembrane region" description="Helical" evidence="8">
    <location>
        <begin position="73"/>
        <end position="89"/>
    </location>
</feature>
<keyword evidence="7" id="KW-0902">Two-component regulatory system</keyword>
<dbReference type="EC" id="2.7.13.3" evidence="3"/>
<dbReference type="InterPro" id="IPR004358">
    <property type="entry name" value="Sig_transdc_His_kin-like_C"/>
</dbReference>
<keyword evidence="6 10" id="KW-0418">Kinase</keyword>
<keyword evidence="8" id="KW-0472">Membrane</keyword>
<accession>A0A3L7A1N1</accession>
<protein>
    <recommendedName>
        <fullName evidence="3">histidine kinase</fullName>
        <ecNumber evidence="3">2.7.13.3</ecNumber>
    </recommendedName>
</protein>
<evidence type="ECO:0000256" key="5">
    <source>
        <dbReference type="ARBA" id="ARBA00022679"/>
    </source>
</evidence>
<dbReference type="Pfam" id="PF02518">
    <property type="entry name" value="HATPase_c"/>
    <property type="match status" value="1"/>
</dbReference>
<dbReference type="GO" id="GO:0005886">
    <property type="term" value="C:plasma membrane"/>
    <property type="evidence" value="ECO:0007669"/>
    <property type="project" value="UniProtKB-SubCell"/>
</dbReference>
<evidence type="ECO:0000256" key="4">
    <source>
        <dbReference type="ARBA" id="ARBA00022553"/>
    </source>
</evidence>
<keyword evidence="11" id="KW-1185">Reference proteome</keyword>
<evidence type="ECO:0000256" key="3">
    <source>
        <dbReference type="ARBA" id="ARBA00012438"/>
    </source>
</evidence>
<dbReference type="SMART" id="SM00388">
    <property type="entry name" value="HisKA"/>
    <property type="match status" value="1"/>
</dbReference>
<sequence>MSPLPAAELGARWFGYRAEVAIQVSAVAIVGCAIAIALVVDPTPLQTPAFAIAMGILALATILALIIGRTSSQWLLLVPMLDMVALIVMRQLPEQHVHAIGYLAILPALWLGWSGKFIFASLAVVLSLGMFEAPGMGGGGLAQLEHALLNLLIPAVAAVAAGSTFVASRRTAASIRSLTEQQATTAASLAREKRTSALLDSILDAVDVGILAYDADGNSLLSNRTVKEHPIIVSTGLTPLELEQQEYLLEADRVTRVPAEQGFVTQAIDGKEFRDRLVWIAAPGTRQHALSASARPLIDADGAFAGTVVAVEDVTVYLEALSAKDALVGSVSHEFRTPLASIVGYLELIMDDPDVPDGILNNLTVIERNTDRLQSLVSDLLEEASRERGSVKLERELHDVGALCAAVVDRCAPAADAAGVRLGLDAPAGISAVLDRRRVSQAVDNLVANALRFTPRGGTVDVRVAEDMAANRVRISVQDSGMGMPPEEMEALASPFYRSKGAGEHFPGVGLAVTVTKGIVDAHGGELDFLTEPGAGTTATVSLPVR</sequence>
<dbReference type="InterPro" id="IPR036890">
    <property type="entry name" value="HATPase_C_sf"/>
</dbReference>
<dbReference type="SUPFAM" id="SSF55785">
    <property type="entry name" value="PYP-like sensor domain (PAS domain)"/>
    <property type="match status" value="1"/>
</dbReference>
<comment type="catalytic activity">
    <reaction evidence="1">
        <text>ATP + protein L-histidine = ADP + protein N-phospho-L-histidine.</text>
        <dbReference type="EC" id="2.7.13.3"/>
    </reaction>
</comment>
<dbReference type="PRINTS" id="PR00344">
    <property type="entry name" value="BCTRLSENSOR"/>
</dbReference>
<dbReference type="InterPro" id="IPR050736">
    <property type="entry name" value="Sensor_HK_Regulatory"/>
</dbReference>
<evidence type="ECO:0000256" key="2">
    <source>
        <dbReference type="ARBA" id="ARBA00004236"/>
    </source>
</evidence>
<dbReference type="Gene3D" id="3.30.450.20">
    <property type="entry name" value="PAS domain"/>
    <property type="match status" value="1"/>
</dbReference>
<dbReference type="PROSITE" id="PS50109">
    <property type="entry name" value="HIS_KIN"/>
    <property type="match status" value="1"/>
</dbReference>
<dbReference type="CDD" id="cd00075">
    <property type="entry name" value="HATPase"/>
    <property type="match status" value="1"/>
</dbReference>
<dbReference type="InterPro" id="IPR003594">
    <property type="entry name" value="HATPase_dom"/>
</dbReference>
<dbReference type="InterPro" id="IPR036097">
    <property type="entry name" value="HisK_dim/P_sf"/>
</dbReference>
<organism evidence="10 11">
    <name type="scientific">Mycetocola manganoxydans</name>
    <dbReference type="NCBI Taxonomy" id="699879"/>
    <lineage>
        <taxon>Bacteria</taxon>
        <taxon>Bacillati</taxon>
        <taxon>Actinomycetota</taxon>
        <taxon>Actinomycetes</taxon>
        <taxon>Micrococcales</taxon>
        <taxon>Microbacteriaceae</taxon>
        <taxon>Mycetocola</taxon>
    </lineage>
</organism>
<dbReference type="SUPFAM" id="SSF55874">
    <property type="entry name" value="ATPase domain of HSP90 chaperone/DNA topoisomerase II/histidine kinase"/>
    <property type="match status" value="1"/>
</dbReference>
<dbReference type="Proteomes" id="UP000270299">
    <property type="component" value="Unassembled WGS sequence"/>
</dbReference>
<proteinExistence type="predicted"/>
<dbReference type="SUPFAM" id="SSF47384">
    <property type="entry name" value="Homodimeric domain of signal transducing histidine kinase"/>
    <property type="match status" value="1"/>
</dbReference>
<dbReference type="PANTHER" id="PTHR43711">
    <property type="entry name" value="TWO-COMPONENT HISTIDINE KINASE"/>
    <property type="match status" value="1"/>
</dbReference>
<keyword evidence="8" id="KW-1133">Transmembrane helix</keyword>
<dbReference type="InterPro" id="IPR003661">
    <property type="entry name" value="HisK_dim/P_dom"/>
</dbReference>
<keyword evidence="8" id="KW-0812">Transmembrane</keyword>
<dbReference type="OrthoDB" id="9757990at2"/>
<dbReference type="PANTHER" id="PTHR43711:SF1">
    <property type="entry name" value="HISTIDINE KINASE 1"/>
    <property type="match status" value="1"/>
</dbReference>
<dbReference type="GO" id="GO:0000155">
    <property type="term" value="F:phosphorelay sensor kinase activity"/>
    <property type="evidence" value="ECO:0007669"/>
    <property type="project" value="InterPro"/>
</dbReference>
<feature type="domain" description="Histidine kinase" evidence="9">
    <location>
        <begin position="330"/>
        <end position="546"/>
    </location>
</feature>
<feature type="transmembrane region" description="Helical" evidence="8">
    <location>
        <begin position="148"/>
        <end position="167"/>
    </location>
</feature>
<reference evidence="10 11" key="1">
    <citation type="submission" date="2018-10" db="EMBL/GenBank/DDBJ databases">
        <authorList>
            <person name="Li J."/>
        </authorList>
    </citation>
    <scope>NUCLEOTIDE SEQUENCE [LARGE SCALE GENOMIC DNA]</scope>
    <source>
        <strain evidence="10 11">CCTCC AB209002</strain>
    </source>
</reference>